<evidence type="ECO:0000313" key="4">
    <source>
        <dbReference type="Proteomes" id="UP000332933"/>
    </source>
</evidence>
<feature type="compositionally biased region" description="Polar residues" evidence="1">
    <location>
        <begin position="25"/>
        <end position="40"/>
    </location>
</feature>
<name>A0A485LJP1_9STRA</name>
<keyword evidence="4" id="KW-1185">Reference proteome</keyword>
<reference evidence="3 4" key="1">
    <citation type="submission" date="2019-03" db="EMBL/GenBank/DDBJ databases">
        <authorList>
            <person name="Gaulin E."/>
            <person name="Dumas B."/>
        </authorList>
    </citation>
    <scope>NUCLEOTIDE SEQUENCE [LARGE SCALE GENOMIC DNA]</scope>
    <source>
        <strain evidence="3">CBS 568.67</strain>
    </source>
</reference>
<feature type="compositionally biased region" description="Low complexity" evidence="1">
    <location>
        <begin position="53"/>
        <end position="67"/>
    </location>
</feature>
<dbReference type="EMBL" id="VJMH01007002">
    <property type="protein sequence ID" value="KAF0686414.1"/>
    <property type="molecule type" value="Genomic_DNA"/>
</dbReference>
<feature type="region of interest" description="Disordered" evidence="1">
    <location>
        <begin position="204"/>
        <end position="226"/>
    </location>
</feature>
<feature type="compositionally biased region" description="Acidic residues" evidence="1">
    <location>
        <begin position="8"/>
        <end position="19"/>
    </location>
</feature>
<proteinExistence type="predicted"/>
<feature type="region of interest" description="Disordered" evidence="1">
    <location>
        <begin position="1"/>
        <end position="139"/>
    </location>
</feature>
<evidence type="ECO:0000256" key="1">
    <source>
        <dbReference type="SAM" id="MobiDB-lite"/>
    </source>
</evidence>
<feature type="compositionally biased region" description="Pro residues" evidence="1">
    <location>
        <begin position="81"/>
        <end position="94"/>
    </location>
</feature>
<accession>A0A485LJP1</accession>
<dbReference type="CDD" id="cd14686">
    <property type="entry name" value="bZIP"/>
    <property type="match status" value="1"/>
</dbReference>
<dbReference type="EMBL" id="CAADRA010007028">
    <property type="protein sequence ID" value="VFT98454.1"/>
    <property type="molecule type" value="Genomic_DNA"/>
</dbReference>
<sequence>MAMLPEKEDMDALMDEFDNEGPSAPRSTRVATQHAPSTYPTALPRYPSLSNVSPTTSTMPPSSAPPSIRKYPSLHDTRPVYQPPLPPKFTPAPPLVASRIDDPRHPTPPIVISATPSGPPVVSPYSAPTVDPSATPPLSVEALPTLCEEEPIHTAPSPPALNDAMGTADARASIIEDDDPSRDIEGELQSFQAVMHHIDLALRGETPHQIEQRAAREKARQERETLRLERQLAQHEQHVQRLEARLAKQRVDFESSG</sequence>
<dbReference type="Proteomes" id="UP000332933">
    <property type="component" value="Unassembled WGS sequence"/>
</dbReference>
<reference evidence="2" key="2">
    <citation type="submission" date="2019-06" db="EMBL/GenBank/DDBJ databases">
        <title>Genomics analysis of Aphanomyces spp. identifies a new class of oomycete effector associated with host adaptation.</title>
        <authorList>
            <person name="Gaulin E."/>
        </authorList>
    </citation>
    <scope>NUCLEOTIDE SEQUENCE</scope>
    <source>
        <strain evidence="2">CBS 578.67</strain>
    </source>
</reference>
<dbReference type="OrthoDB" id="10297953at2759"/>
<evidence type="ECO:0000313" key="2">
    <source>
        <dbReference type="EMBL" id="KAF0686414.1"/>
    </source>
</evidence>
<organism evidence="3 4">
    <name type="scientific">Aphanomyces stellatus</name>
    <dbReference type="NCBI Taxonomy" id="120398"/>
    <lineage>
        <taxon>Eukaryota</taxon>
        <taxon>Sar</taxon>
        <taxon>Stramenopiles</taxon>
        <taxon>Oomycota</taxon>
        <taxon>Saprolegniomycetes</taxon>
        <taxon>Saprolegniales</taxon>
        <taxon>Verrucalvaceae</taxon>
        <taxon>Aphanomyces</taxon>
    </lineage>
</organism>
<dbReference type="AlphaFoldDB" id="A0A485LJP1"/>
<gene>
    <name evidence="3" type="primary">Aste57867_21785</name>
    <name evidence="2" type="ORF">As57867_021716</name>
    <name evidence="3" type="ORF">ASTE57867_21785</name>
</gene>
<evidence type="ECO:0000313" key="3">
    <source>
        <dbReference type="EMBL" id="VFT98454.1"/>
    </source>
</evidence>
<protein>
    <submittedName>
        <fullName evidence="3">Aste57867_21785 protein</fullName>
    </submittedName>
</protein>